<sequence length="299" mass="32552">MAFVLSETVWLYAVYASIGILVGLGRSPVSWAVCLAMYSASLYLSRGIGLFKVNSFVEYLIQMVGGVVLAYFLVGISNVPDGTDFSKTWIVGIKEWNFDQGEPVLCVILAFVMSAISWMRGGFSGAADSPMETLMFSFRIGIMVLALTVTVDMFHPAELHLKMLMLLFFASSLGGMAIGRIMPARGTSMSGSKWAQVIAAVVVAVVSLGALFSALGHSFLFYISRPIITVLSWVGTVIIYVIIFPIAYLAEFIIKGLRWLIGEPTVREEPQILPSEMGLGDSLQQLMKEAEDKGPSIFA</sequence>
<evidence type="ECO:0000313" key="2">
    <source>
        <dbReference type="EMBL" id="SVA34600.1"/>
    </source>
</evidence>
<keyword evidence="1" id="KW-1133">Transmembrane helix</keyword>
<feature type="transmembrane region" description="Helical" evidence="1">
    <location>
        <begin position="163"/>
        <end position="182"/>
    </location>
</feature>
<feature type="transmembrane region" description="Helical" evidence="1">
    <location>
        <begin position="194"/>
        <end position="215"/>
    </location>
</feature>
<dbReference type="AlphaFoldDB" id="A0A381V2K4"/>
<dbReference type="EMBL" id="UINC01007688">
    <property type="protein sequence ID" value="SVA34600.1"/>
    <property type="molecule type" value="Genomic_DNA"/>
</dbReference>
<protein>
    <submittedName>
        <fullName evidence="2">Uncharacterized protein</fullName>
    </submittedName>
</protein>
<proteinExistence type="predicted"/>
<gene>
    <name evidence="2" type="ORF">METZ01_LOCUS87454</name>
</gene>
<evidence type="ECO:0000256" key="1">
    <source>
        <dbReference type="SAM" id="Phobius"/>
    </source>
</evidence>
<feature type="transmembrane region" description="Helical" evidence="1">
    <location>
        <begin position="100"/>
        <end position="119"/>
    </location>
</feature>
<feature type="non-terminal residue" evidence="2">
    <location>
        <position position="299"/>
    </location>
</feature>
<name>A0A381V2K4_9ZZZZ</name>
<accession>A0A381V2K4</accession>
<keyword evidence="1" id="KW-0812">Transmembrane</keyword>
<feature type="transmembrane region" description="Helical" evidence="1">
    <location>
        <begin position="227"/>
        <end position="250"/>
    </location>
</feature>
<feature type="transmembrane region" description="Helical" evidence="1">
    <location>
        <begin position="131"/>
        <end position="151"/>
    </location>
</feature>
<reference evidence="2" key="1">
    <citation type="submission" date="2018-05" db="EMBL/GenBank/DDBJ databases">
        <authorList>
            <person name="Lanie J.A."/>
            <person name="Ng W.-L."/>
            <person name="Kazmierczak K.M."/>
            <person name="Andrzejewski T.M."/>
            <person name="Davidsen T.M."/>
            <person name="Wayne K.J."/>
            <person name="Tettelin H."/>
            <person name="Glass J.I."/>
            <person name="Rusch D."/>
            <person name="Podicherti R."/>
            <person name="Tsui H.-C.T."/>
            <person name="Winkler M.E."/>
        </authorList>
    </citation>
    <scope>NUCLEOTIDE SEQUENCE</scope>
</reference>
<feature type="transmembrane region" description="Helical" evidence="1">
    <location>
        <begin position="12"/>
        <end position="38"/>
    </location>
</feature>
<keyword evidence="1" id="KW-0472">Membrane</keyword>
<organism evidence="2">
    <name type="scientific">marine metagenome</name>
    <dbReference type="NCBI Taxonomy" id="408172"/>
    <lineage>
        <taxon>unclassified sequences</taxon>
        <taxon>metagenomes</taxon>
        <taxon>ecological metagenomes</taxon>
    </lineage>
</organism>
<feature type="transmembrane region" description="Helical" evidence="1">
    <location>
        <begin position="59"/>
        <end position="80"/>
    </location>
</feature>